<reference evidence="1 2" key="1">
    <citation type="journal article" date="2022" name="Hortic Res">
        <title>A haplotype resolved chromosomal level avocado genome allows analysis of novel avocado genes.</title>
        <authorList>
            <person name="Nath O."/>
            <person name="Fletcher S.J."/>
            <person name="Hayward A."/>
            <person name="Shaw L.M."/>
            <person name="Masouleh A.K."/>
            <person name="Furtado A."/>
            <person name="Henry R.J."/>
            <person name="Mitter N."/>
        </authorList>
    </citation>
    <scope>NUCLEOTIDE SEQUENCE [LARGE SCALE GENOMIC DNA]</scope>
    <source>
        <strain evidence="2">cv. Hass</strain>
    </source>
</reference>
<sequence>MPFHLQFTPKKGGTPRRNEVVFISPTGEEIRSKRQLEQYIKSHPGGPSSTEFNWGTGDTPRRSARISEKVKATEAPESELPKKREKTSSPAKAAEEKKDSGDGETKEEGAADGEGSKVGADTKMNEADRGDKVDEQVTTKEAAVNEGTVEQVEKEVNQEEAASSNAEKVEEKNQPPPALPSHTGDKERKVEEEQVEPIVHNADATEENKIGEKGLSENGSHKDKQDWPDATEGPL</sequence>
<evidence type="ECO:0000313" key="2">
    <source>
        <dbReference type="Proteomes" id="UP001234297"/>
    </source>
</evidence>
<comment type="caution">
    <text evidence="1">The sequence shown here is derived from an EMBL/GenBank/DDBJ whole genome shotgun (WGS) entry which is preliminary data.</text>
</comment>
<accession>A0ACC2MV26</accession>
<evidence type="ECO:0000313" key="1">
    <source>
        <dbReference type="EMBL" id="KAJ8649601.1"/>
    </source>
</evidence>
<organism evidence="1 2">
    <name type="scientific">Persea americana</name>
    <name type="common">Avocado</name>
    <dbReference type="NCBI Taxonomy" id="3435"/>
    <lineage>
        <taxon>Eukaryota</taxon>
        <taxon>Viridiplantae</taxon>
        <taxon>Streptophyta</taxon>
        <taxon>Embryophyta</taxon>
        <taxon>Tracheophyta</taxon>
        <taxon>Spermatophyta</taxon>
        <taxon>Magnoliopsida</taxon>
        <taxon>Magnoliidae</taxon>
        <taxon>Laurales</taxon>
        <taxon>Lauraceae</taxon>
        <taxon>Persea</taxon>
    </lineage>
</organism>
<dbReference type="EMBL" id="CM056809">
    <property type="protein sequence ID" value="KAJ8649601.1"/>
    <property type="molecule type" value="Genomic_DNA"/>
</dbReference>
<keyword evidence="2" id="KW-1185">Reference proteome</keyword>
<name>A0ACC2MV26_PERAE</name>
<proteinExistence type="predicted"/>
<dbReference type="Proteomes" id="UP001234297">
    <property type="component" value="Chromosome 1"/>
</dbReference>
<gene>
    <name evidence="1" type="ORF">MRB53_002624</name>
</gene>
<protein>
    <submittedName>
        <fullName evidence="1">Uncharacterized protein</fullName>
    </submittedName>
</protein>